<gene>
    <name evidence="2" type="ORF">RCG21_16450</name>
</gene>
<keyword evidence="1" id="KW-0472">Membrane</keyword>
<dbReference type="AlphaFoldDB" id="A0AA90TTM7"/>
<evidence type="ECO:0000256" key="1">
    <source>
        <dbReference type="SAM" id="Phobius"/>
    </source>
</evidence>
<name>A0AA90TTM7_9BACI</name>
<accession>A0AA90TTM7</accession>
<keyword evidence="3" id="KW-1185">Reference proteome</keyword>
<keyword evidence="1" id="KW-1133">Transmembrane helix</keyword>
<dbReference type="Pfam" id="PF11553">
    <property type="entry name" value="DUF3231"/>
    <property type="match status" value="1"/>
</dbReference>
<sequence length="152" mass="17092">MGILHHGIESNNVGLQLMTGFSQCALDKEVKQYCVKGMELAKKQIQTFEEMLIKANVHFSATSGSTVTTSTVSPFSDKLMMHCIAFLNGFAIVGMSFGTYFSLRRDLTMQSTLIAKDVFFYGEEGINIMIKKGWFEEPPQMEDRTQIITNNQ</sequence>
<dbReference type="InterPro" id="IPR021617">
    <property type="entry name" value="DUF3231"/>
</dbReference>
<comment type="caution">
    <text evidence="2">The sequence shown here is derived from an EMBL/GenBank/DDBJ whole genome shotgun (WGS) entry which is preliminary data.</text>
</comment>
<evidence type="ECO:0000313" key="2">
    <source>
        <dbReference type="EMBL" id="MDQ6597929.1"/>
    </source>
</evidence>
<dbReference type="EMBL" id="JAVGVR010000001">
    <property type="protein sequence ID" value="MDQ6597929.1"/>
    <property type="molecule type" value="Genomic_DNA"/>
</dbReference>
<dbReference type="RefSeq" id="WP_308913404.1">
    <property type="nucleotide sequence ID" value="NZ_JAVGVR010000001.1"/>
</dbReference>
<reference evidence="2" key="1">
    <citation type="submission" date="2023-08" db="EMBL/GenBank/DDBJ databases">
        <title>Nitrogen cycling bacteria in agricultural field soils.</title>
        <authorList>
            <person name="Jang J."/>
        </authorList>
    </citation>
    <scope>NUCLEOTIDE SEQUENCE</scope>
    <source>
        <strain evidence="2">PS3-36</strain>
    </source>
</reference>
<evidence type="ECO:0000313" key="3">
    <source>
        <dbReference type="Proteomes" id="UP001178888"/>
    </source>
</evidence>
<dbReference type="InterPro" id="IPR012347">
    <property type="entry name" value="Ferritin-like"/>
</dbReference>
<dbReference type="Proteomes" id="UP001178888">
    <property type="component" value="Unassembled WGS sequence"/>
</dbReference>
<keyword evidence="1" id="KW-0812">Transmembrane</keyword>
<feature type="transmembrane region" description="Helical" evidence="1">
    <location>
        <begin position="79"/>
        <end position="103"/>
    </location>
</feature>
<organism evidence="2 3">
    <name type="scientific">Bacillus salipaludis</name>
    <dbReference type="NCBI Taxonomy" id="2547811"/>
    <lineage>
        <taxon>Bacteria</taxon>
        <taxon>Bacillati</taxon>
        <taxon>Bacillota</taxon>
        <taxon>Bacilli</taxon>
        <taxon>Bacillales</taxon>
        <taxon>Bacillaceae</taxon>
        <taxon>Bacillus</taxon>
    </lineage>
</organism>
<protein>
    <submittedName>
        <fullName evidence="2">DUF3231 family protein</fullName>
    </submittedName>
</protein>
<proteinExistence type="predicted"/>
<dbReference type="Gene3D" id="1.20.1260.10">
    <property type="match status" value="1"/>
</dbReference>